<dbReference type="OrthoDB" id="9806163at2"/>
<protein>
    <submittedName>
        <fullName evidence="4">CocE/NonD family hydrolase</fullName>
    </submittedName>
</protein>
<evidence type="ECO:0000313" key="5">
    <source>
        <dbReference type="Proteomes" id="UP000307874"/>
    </source>
</evidence>
<evidence type="ECO:0000256" key="1">
    <source>
        <dbReference type="ARBA" id="ARBA00022801"/>
    </source>
</evidence>
<dbReference type="SUPFAM" id="SSF53474">
    <property type="entry name" value="alpha/beta-Hydrolases"/>
    <property type="match status" value="1"/>
</dbReference>
<dbReference type="Gene3D" id="1.10.3020.10">
    <property type="entry name" value="alpha-amino acid ester hydrolase ( Helical cap domain)"/>
    <property type="match status" value="1"/>
</dbReference>
<dbReference type="SUPFAM" id="SSF49785">
    <property type="entry name" value="Galactose-binding domain-like"/>
    <property type="match status" value="1"/>
</dbReference>
<dbReference type="GO" id="GO:0008239">
    <property type="term" value="F:dipeptidyl-peptidase activity"/>
    <property type="evidence" value="ECO:0007669"/>
    <property type="project" value="InterPro"/>
</dbReference>
<feature type="domain" description="Xaa-Pro dipeptidyl-peptidase C-terminal" evidence="3">
    <location>
        <begin position="334"/>
        <end position="558"/>
    </location>
</feature>
<dbReference type="AlphaFoldDB" id="A0A5C4JPR2"/>
<dbReference type="Gene3D" id="3.40.50.1820">
    <property type="entry name" value="alpha/beta hydrolase"/>
    <property type="match status" value="1"/>
</dbReference>
<dbReference type="Pfam" id="PF02129">
    <property type="entry name" value="Peptidase_S15"/>
    <property type="match status" value="1"/>
</dbReference>
<dbReference type="InterPro" id="IPR013736">
    <property type="entry name" value="Xaa-Pro_dipept_C"/>
</dbReference>
<feature type="region of interest" description="Disordered" evidence="2">
    <location>
        <begin position="17"/>
        <end position="37"/>
    </location>
</feature>
<evidence type="ECO:0000256" key="2">
    <source>
        <dbReference type="SAM" id="MobiDB-lite"/>
    </source>
</evidence>
<dbReference type="InterPro" id="IPR005674">
    <property type="entry name" value="CocE/Ser_esterase"/>
</dbReference>
<accession>A0A5C4JPR2</accession>
<gene>
    <name evidence="4" type="ORF">FF124_11480</name>
</gene>
<dbReference type="EMBL" id="VCLB01000006">
    <property type="protein sequence ID" value="TNB47475.1"/>
    <property type="molecule type" value="Genomic_DNA"/>
</dbReference>
<dbReference type="Proteomes" id="UP000307874">
    <property type="component" value="Unassembled WGS sequence"/>
</dbReference>
<reference evidence="4 5" key="1">
    <citation type="submission" date="2019-05" db="EMBL/GenBank/DDBJ databases">
        <authorList>
            <person name="Lee S.D."/>
        </authorList>
    </citation>
    <scope>NUCLEOTIDE SEQUENCE [LARGE SCALE GENOMIC DNA]</scope>
    <source>
        <strain evidence="4 5">GH2-6</strain>
    </source>
</reference>
<dbReference type="InterPro" id="IPR008979">
    <property type="entry name" value="Galactose-bd-like_sf"/>
</dbReference>
<keyword evidence="5" id="KW-1185">Reference proteome</keyword>
<evidence type="ECO:0000313" key="4">
    <source>
        <dbReference type="EMBL" id="TNB47475.1"/>
    </source>
</evidence>
<proteinExistence type="predicted"/>
<dbReference type="InterPro" id="IPR029058">
    <property type="entry name" value="AB_hydrolase_fold"/>
</dbReference>
<dbReference type="SMART" id="SM00939">
    <property type="entry name" value="PepX_C"/>
    <property type="match status" value="1"/>
</dbReference>
<name>A0A5C4JPR2_9HYPH</name>
<evidence type="ECO:0000259" key="3">
    <source>
        <dbReference type="SMART" id="SM00939"/>
    </source>
</evidence>
<dbReference type="Pfam" id="PF08530">
    <property type="entry name" value="PepX_C"/>
    <property type="match status" value="1"/>
</dbReference>
<sequence>MSSARRKALWRLQKRFSPSRWRGSPRRPCSRTDPLLARNPTSAVSKRVEHLTLKDGVALAADVYRPAGEGDWPVLLMRQPYGKEIASTVVLAHPSWYARHGYLVVVQDVRGMGASEGDFDCLRQEVSDGAETVTWARGLDGCNGKIGLYGFSYQAITQYLALAGGGQVDAMAPAMGSFAPERDWAYEGGAPRYAGMVGWALQMALLKAAHDGDRETHAALAALSGLAETARYLMDRPDLSHLKRWMDNLEADWDQVSPARLLREVSLDIPVLHTGGWYDFMLEGTLAADSAFRNASPETTHLAIGPWTHIPWNGASGSVRMPEAEAYSVDRANVAFFDFYLKGKGDPPSALTLFDMGERAWRAYHRWPSTTETTMAPCSGGLAATFANDGRLADEPGDGEDVLVSDPFRPAPLVGGHAGEPAGFVDRAPADDRSDVAVYTTAPQATPFTLCGPVRADITISTEASVFDLVATLSLVSPTGSANVIQTGITRTKMTGAPVSVGLRAAYVTVPAGFSLRLSLQAAAWPAFSLHAQDPASADGMNAQPQTLTICHAASRLALSVLNEDTANGA</sequence>
<dbReference type="InterPro" id="IPR000383">
    <property type="entry name" value="Xaa-Pro-like_dom"/>
</dbReference>
<comment type="caution">
    <text evidence="4">The sequence shown here is derived from an EMBL/GenBank/DDBJ whole genome shotgun (WGS) entry which is preliminary data.</text>
</comment>
<dbReference type="NCBIfam" id="TIGR00976">
    <property type="entry name" value="CocE_NonD"/>
    <property type="match status" value="1"/>
</dbReference>
<organism evidence="4 5">
    <name type="scientific">Martelella lutilitoris</name>
    <dbReference type="NCBI Taxonomy" id="2583532"/>
    <lineage>
        <taxon>Bacteria</taxon>
        <taxon>Pseudomonadati</taxon>
        <taxon>Pseudomonadota</taxon>
        <taxon>Alphaproteobacteria</taxon>
        <taxon>Hyphomicrobiales</taxon>
        <taxon>Aurantimonadaceae</taxon>
        <taxon>Martelella</taxon>
    </lineage>
</organism>
<reference evidence="4 5" key="2">
    <citation type="submission" date="2019-06" db="EMBL/GenBank/DDBJ databases">
        <title>Martelella lutilitoris sp. nov., isolated from a tidal mudflat.</title>
        <authorList>
            <person name="Kim Y.-J."/>
        </authorList>
    </citation>
    <scope>NUCLEOTIDE SEQUENCE [LARGE SCALE GENOMIC DNA]</scope>
    <source>
        <strain evidence="4 5">GH2-6</strain>
    </source>
</reference>
<keyword evidence="1 4" id="KW-0378">Hydrolase</keyword>
<dbReference type="Gene3D" id="2.60.120.260">
    <property type="entry name" value="Galactose-binding domain-like"/>
    <property type="match status" value="1"/>
</dbReference>